<dbReference type="Proteomes" id="UP000726737">
    <property type="component" value="Unassembled WGS sequence"/>
</dbReference>
<dbReference type="PROSITE" id="PS50157">
    <property type="entry name" value="ZINC_FINGER_C2H2_2"/>
    <property type="match status" value="2"/>
</dbReference>
<reference evidence="7" key="1">
    <citation type="journal article" date="2020" name="Fungal Divers.">
        <title>Resolving the Mortierellaceae phylogeny through synthesis of multi-gene phylogenetics and phylogenomics.</title>
        <authorList>
            <person name="Vandepol N."/>
            <person name="Liber J."/>
            <person name="Desiro A."/>
            <person name="Na H."/>
            <person name="Kennedy M."/>
            <person name="Barry K."/>
            <person name="Grigoriev I.V."/>
            <person name="Miller A.N."/>
            <person name="O'Donnell K."/>
            <person name="Stajich J.E."/>
            <person name="Bonito G."/>
        </authorList>
    </citation>
    <scope>NUCLEOTIDE SEQUENCE</scope>
    <source>
        <strain evidence="7">KOD948</strain>
    </source>
</reference>
<proteinExistence type="predicted"/>
<feature type="region of interest" description="Disordered" evidence="5">
    <location>
        <begin position="154"/>
        <end position="174"/>
    </location>
</feature>
<evidence type="ECO:0000256" key="2">
    <source>
        <dbReference type="ARBA" id="ARBA00022771"/>
    </source>
</evidence>
<dbReference type="EMBL" id="JAAAJA010000907">
    <property type="protein sequence ID" value="KAG0248867.1"/>
    <property type="molecule type" value="Genomic_DNA"/>
</dbReference>
<dbReference type="GO" id="GO:0008270">
    <property type="term" value="F:zinc ion binding"/>
    <property type="evidence" value="ECO:0007669"/>
    <property type="project" value="UniProtKB-KW"/>
</dbReference>
<dbReference type="PANTHER" id="PTHR23235">
    <property type="entry name" value="KRUEPPEL-LIKE TRANSCRIPTION FACTOR"/>
    <property type="match status" value="1"/>
</dbReference>
<feature type="compositionally biased region" description="Basic and acidic residues" evidence="5">
    <location>
        <begin position="1"/>
        <end position="14"/>
    </location>
</feature>
<comment type="caution">
    <text evidence="7">The sequence shown here is derived from an EMBL/GenBank/DDBJ whole genome shotgun (WGS) entry which is preliminary data.</text>
</comment>
<dbReference type="InterPro" id="IPR013087">
    <property type="entry name" value="Znf_C2H2_type"/>
</dbReference>
<keyword evidence="3" id="KW-0862">Zinc</keyword>
<dbReference type="PROSITE" id="PS00028">
    <property type="entry name" value="ZINC_FINGER_C2H2_1"/>
    <property type="match status" value="1"/>
</dbReference>
<evidence type="ECO:0000256" key="4">
    <source>
        <dbReference type="PROSITE-ProRule" id="PRU00042"/>
    </source>
</evidence>
<name>A0A9P6PMQ9_9FUNG</name>
<dbReference type="AlphaFoldDB" id="A0A9P6PMQ9"/>
<evidence type="ECO:0000256" key="3">
    <source>
        <dbReference type="ARBA" id="ARBA00022833"/>
    </source>
</evidence>
<evidence type="ECO:0000313" key="8">
    <source>
        <dbReference type="Proteomes" id="UP000726737"/>
    </source>
</evidence>
<feature type="compositionally biased region" description="Basic and acidic residues" evidence="5">
    <location>
        <begin position="231"/>
        <end position="240"/>
    </location>
</feature>
<feature type="compositionally biased region" description="Acidic residues" evidence="5">
    <location>
        <begin position="289"/>
        <end position="299"/>
    </location>
</feature>
<dbReference type="OrthoDB" id="10018191at2759"/>
<dbReference type="Gene3D" id="3.30.160.60">
    <property type="entry name" value="Classic Zinc Finger"/>
    <property type="match status" value="2"/>
</dbReference>
<dbReference type="PANTHER" id="PTHR23235:SF127">
    <property type="entry name" value="TRANSCRIPTION FACTOR, PUTATIVE (AFU_ORTHOLOGUE AFUA_3G09820)-RELATED"/>
    <property type="match status" value="1"/>
</dbReference>
<accession>A0A9P6PMQ9</accession>
<feature type="compositionally biased region" description="Basic residues" evidence="5">
    <location>
        <begin position="154"/>
        <end position="163"/>
    </location>
</feature>
<dbReference type="SMART" id="SM00355">
    <property type="entry name" value="ZnF_C2H2"/>
    <property type="match status" value="2"/>
</dbReference>
<dbReference type="SUPFAM" id="SSF57667">
    <property type="entry name" value="beta-beta-alpha zinc fingers"/>
    <property type="match status" value="1"/>
</dbReference>
<feature type="domain" description="C2H2-type" evidence="6">
    <location>
        <begin position="90"/>
        <end position="115"/>
    </location>
</feature>
<feature type="compositionally biased region" description="Polar residues" evidence="5">
    <location>
        <begin position="218"/>
        <end position="230"/>
    </location>
</feature>
<dbReference type="FunFam" id="3.30.160.60:FF:002343">
    <property type="entry name" value="Zinc finger protein 33A"/>
    <property type="match status" value="1"/>
</dbReference>
<dbReference type="InterPro" id="IPR036236">
    <property type="entry name" value="Znf_C2H2_sf"/>
</dbReference>
<evidence type="ECO:0000256" key="5">
    <source>
        <dbReference type="SAM" id="MobiDB-lite"/>
    </source>
</evidence>
<keyword evidence="1" id="KW-0479">Metal-binding</keyword>
<feature type="domain" description="C2H2-type" evidence="6">
    <location>
        <begin position="59"/>
        <end position="89"/>
    </location>
</feature>
<evidence type="ECO:0000313" key="7">
    <source>
        <dbReference type="EMBL" id="KAG0248867.1"/>
    </source>
</evidence>
<keyword evidence="8" id="KW-1185">Reference proteome</keyword>
<sequence length="518" mass="57625">MEQNHHQDHHHRQDTNIIEECSSISTSSSKQTSPAPSTRSDSTRTSPALKGGGSKGKIFQCTGFGDCRMVFTRSEHLARHERKHTGEKPYSCVVKGCTRKFSRYDNMVQHTQTHTRGARRESSEEIASKIATDRRRKSEVGLLGVATNTRGVNKRKTTTKLKRASTSSVSGSEARYAAISGRKNRVHSLPLLSAGTSSSSSVLNGGCALVVAKHVTNSPELKPTPYSSSSTKDHGKDTDKARKKNQGATPQGRKDAHLPPFNRPYDYADSTSYRRPRHPFSPERSTYSEDGENSEDDNDASLSVRQRSRREDRHSFSHNHNHPYKLWAGMVNPMVNPMDHCKLPPLRGPNNDNSAEYSTTTRLPSISRSAYRSQFFSLSLHEEHEEHEEGRSDCQPYAPKVRRLSLADLEAPIHESEKVMGQSAQLPLAKFEGVDVSEDEIHALEGFGALWSQGRDVDTDETDHSQVQAQSWTQDSSLLPMPLVKSENKDQLLGTPGLDHYQRPGSINAVLSMAMDLD</sequence>
<dbReference type="GO" id="GO:0000978">
    <property type="term" value="F:RNA polymerase II cis-regulatory region sequence-specific DNA binding"/>
    <property type="evidence" value="ECO:0007669"/>
    <property type="project" value="TreeGrafter"/>
</dbReference>
<evidence type="ECO:0000256" key="1">
    <source>
        <dbReference type="ARBA" id="ARBA00022723"/>
    </source>
</evidence>
<dbReference type="GO" id="GO:0000981">
    <property type="term" value="F:DNA-binding transcription factor activity, RNA polymerase II-specific"/>
    <property type="evidence" value="ECO:0007669"/>
    <property type="project" value="TreeGrafter"/>
</dbReference>
<dbReference type="Pfam" id="PF00096">
    <property type="entry name" value="zf-C2H2"/>
    <property type="match status" value="1"/>
</dbReference>
<feature type="compositionally biased region" description="Low complexity" evidence="5">
    <location>
        <begin position="22"/>
        <end position="48"/>
    </location>
</feature>
<feature type="region of interest" description="Disordered" evidence="5">
    <location>
        <begin position="1"/>
        <end position="55"/>
    </location>
</feature>
<organism evidence="7 8">
    <name type="scientific">Mortierella polycephala</name>
    <dbReference type="NCBI Taxonomy" id="41804"/>
    <lineage>
        <taxon>Eukaryota</taxon>
        <taxon>Fungi</taxon>
        <taxon>Fungi incertae sedis</taxon>
        <taxon>Mucoromycota</taxon>
        <taxon>Mortierellomycotina</taxon>
        <taxon>Mortierellomycetes</taxon>
        <taxon>Mortierellales</taxon>
        <taxon>Mortierellaceae</taxon>
        <taxon>Mortierella</taxon>
    </lineage>
</organism>
<evidence type="ECO:0000259" key="6">
    <source>
        <dbReference type="PROSITE" id="PS50157"/>
    </source>
</evidence>
<keyword evidence="2 4" id="KW-0863">Zinc-finger</keyword>
<gene>
    <name evidence="7" type="ORF">BG011_009824</name>
</gene>
<protein>
    <recommendedName>
        <fullName evidence="6">C2H2-type domain-containing protein</fullName>
    </recommendedName>
</protein>
<feature type="region of interest" description="Disordered" evidence="5">
    <location>
        <begin position="218"/>
        <end position="321"/>
    </location>
</feature>